<dbReference type="PATRIC" id="fig|349215.9.peg.1923"/>
<protein>
    <submittedName>
        <fullName evidence="2">3'(2'),5'-bisphosphate nucleotidase</fullName>
        <ecNumber evidence="2">3.1.3.7</ecNumber>
    </submittedName>
</protein>
<keyword evidence="1" id="KW-0460">Magnesium</keyword>
<dbReference type="GO" id="GO:0007165">
    <property type="term" value="P:signal transduction"/>
    <property type="evidence" value="ECO:0007669"/>
    <property type="project" value="TreeGrafter"/>
</dbReference>
<comment type="cofactor">
    <cofactor evidence="1">
        <name>Mg(2+)</name>
        <dbReference type="ChEBI" id="CHEBI:18420"/>
    </cofactor>
</comment>
<dbReference type="GO" id="GO:0008441">
    <property type="term" value="F:3'(2'),5'-bisphosphate nucleotidase activity"/>
    <property type="evidence" value="ECO:0007669"/>
    <property type="project" value="UniProtKB-EC"/>
</dbReference>
<dbReference type="GO" id="GO:0008934">
    <property type="term" value="F:inositol monophosphate 1-phosphatase activity"/>
    <property type="evidence" value="ECO:0007669"/>
    <property type="project" value="TreeGrafter"/>
</dbReference>
<dbReference type="STRING" id="349215.A11S_1979"/>
<dbReference type="Gene3D" id="3.30.540.10">
    <property type="entry name" value="Fructose-1,6-Bisphosphatase, subunit A, domain 1"/>
    <property type="match status" value="1"/>
</dbReference>
<dbReference type="PANTHER" id="PTHR20854:SF4">
    <property type="entry name" value="INOSITOL-1-MONOPHOSPHATASE-RELATED"/>
    <property type="match status" value="1"/>
</dbReference>
<dbReference type="EMBL" id="CP003538">
    <property type="protein sequence ID" value="AGH98780.1"/>
    <property type="molecule type" value="Genomic_DNA"/>
</dbReference>
<feature type="binding site" evidence="1">
    <location>
        <position position="97"/>
    </location>
    <ligand>
        <name>Mg(2+)</name>
        <dbReference type="ChEBI" id="CHEBI:18420"/>
        <label>1</label>
        <note>catalytic</note>
    </ligand>
</feature>
<dbReference type="AlphaFoldDB" id="M4VJV2"/>
<evidence type="ECO:0000313" key="3">
    <source>
        <dbReference type="Proteomes" id="UP000011932"/>
    </source>
</evidence>
<keyword evidence="2" id="KW-0378">Hydrolase</keyword>
<dbReference type="GO" id="GO:0006020">
    <property type="term" value="P:inositol metabolic process"/>
    <property type="evidence" value="ECO:0007669"/>
    <property type="project" value="TreeGrafter"/>
</dbReference>
<dbReference type="Pfam" id="PF00459">
    <property type="entry name" value="Inositol_P"/>
    <property type="match status" value="1"/>
</dbReference>
<sequence>MARNLMDKAAAAQLLPPVGLIAQHAGAIIMHYYANTDETALKLEIKDDNSPVTAADKAASDYIVQALTELTPTIPVVSEENDTDPNTANGAPYWVVDPLDGTKEFLARTGGFCVKIALIAEGRPVIGVVYSPVQDVLYMGATGLPAMRQIGSGAIHTIQTRPAAPAEEAGRLRVLFNQTHADPALYDATRERLADILHLPETPAIRPGLPRNLQVAQGTADLHVGTGRDETLEKGGGYQWDIAADLVILQAAGGNMQRLKDGGEVLFTAPRDRLPSYIAYGDAALRYRLTFD</sequence>
<name>M4VJV2_9BACT</name>
<accession>M4VJV2</accession>
<dbReference type="KEGG" id="man:A11S_1979"/>
<dbReference type="PANTHER" id="PTHR20854">
    <property type="entry name" value="INOSITOL MONOPHOSPHATASE"/>
    <property type="match status" value="1"/>
</dbReference>
<feature type="binding site" evidence="1">
    <location>
        <position position="241"/>
    </location>
    <ligand>
        <name>Mg(2+)</name>
        <dbReference type="ChEBI" id="CHEBI:18420"/>
        <label>1</label>
        <note>catalytic</note>
    </ligand>
</feature>
<evidence type="ECO:0000256" key="1">
    <source>
        <dbReference type="PIRSR" id="PIRSR600760-2"/>
    </source>
</evidence>
<keyword evidence="1" id="KW-0479">Metal-binding</keyword>
<feature type="binding site" evidence="1">
    <location>
        <position position="79"/>
    </location>
    <ligand>
        <name>Mg(2+)</name>
        <dbReference type="ChEBI" id="CHEBI:18420"/>
        <label>1</label>
        <note>catalytic</note>
    </ligand>
</feature>
<gene>
    <name evidence="2" type="ORF">A11S_1979</name>
</gene>
<dbReference type="InterPro" id="IPR000760">
    <property type="entry name" value="Inositol_monophosphatase-like"/>
</dbReference>
<proteinExistence type="predicted"/>
<dbReference type="EC" id="3.1.3.7" evidence="2"/>
<reference evidence="2 3" key="1">
    <citation type="journal article" date="2013" name="ISME J.">
        <title>By their genes ye shall know them: genomic signatures of predatory bacteria.</title>
        <authorList>
            <person name="Pasternak Z."/>
            <person name="Pietrokovski S."/>
            <person name="Rotem O."/>
            <person name="Gophna U."/>
            <person name="Lurie-Weinberger M.N."/>
            <person name="Jurkevitch E."/>
        </authorList>
    </citation>
    <scope>NUCLEOTIDE SEQUENCE [LARGE SCALE GENOMIC DNA]</scope>
    <source>
        <strain evidence="2">EPB</strain>
    </source>
</reference>
<evidence type="ECO:0000313" key="2">
    <source>
        <dbReference type="EMBL" id="AGH98780.1"/>
    </source>
</evidence>
<dbReference type="PRINTS" id="PR00377">
    <property type="entry name" value="IMPHPHTASES"/>
</dbReference>
<dbReference type="Gene3D" id="3.40.190.80">
    <property type="match status" value="1"/>
</dbReference>
<dbReference type="GO" id="GO:0046872">
    <property type="term" value="F:metal ion binding"/>
    <property type="evidence" value="ECO:0007669"/>
    <property type="project" value="UniProtKB-KW"/>
</dbReference>
<dbReference type="Proteomes" id="UP000011932">
    <property type="component" value="Chromosome"/>
</dbReference>
<feature type="binding site" evidence="1">
    <location>
        <position position="99"/>
    </location>
    <ligand>
        <name>Mg(2+)</name>
        <dbReference type="ChEBI" id="CHEBI:18420"/>
        <label>1</label>
        <note>catalytic</note>
    </ligand>
</feature>
<organism evidence="2 3">
    <name type="scientific">Micavibrio aeruginosavorus EPB</name>
    <dbReference type="NCBI Taxonomy" id="349215"/>
    <lineage>
        <taxon>Bacteria</taxon>
        <taxon>Pseudomonadati</taxon>
        <taxon>Bdellovibrionota</taxon>
        <taxon>Bdellovibrionia</taxon>
        <taxon>Bdellovibrionales</taxon>
        <taxon>Pseudobdellovibrionaceae</taxon>
        <taxon>Micavibrio</taxon>
    </lineage>
</organism>
<dbReference type="SUPFAM" id="SSF56655">
    <property type="entry name" value="Carbohydrate phosphatase"/>
    <property type="match status" value="1"/>
</dbReference>
<feature type="binding site" evidence="1">
    <location>
        <position position="100"/>
    </location>
    <ligand>
        <name>Mg(2+)</name>
        <dbReference type="ChEBI" id="CHEBI:18420"/>
        <label>1</label>
        <note>catalytic</note>
    </ligand>
</feature>
<dbReference type="CDD" id="cd01638">
    <property type="entry name" value="CysQ"/>
    <property type="match status" value="1"/>
</dbReference>
<dbReference type="HOGENOM" id="CLU_044118_3_0_5"/>